<dbReference type="Proteomes" id="UP000078540">
    <property type="component" value="Unassembled WGS sequence"/>
</dbReference>
<name>A0A195BYE8_9HYME</name>
<proteinExistence type="predicted"/>
<protein>
    <submittedName>
        <fullName evidence="1">Uncharacterized protein</fullName>
    </submittedName>
</protein>
<organism evidence="1 2">
    <name type="scientific">Atta colombica</name>
    <dbReference type="NCBI Taxonomy" id="520822"/>
    <lineage>
        <taxon>Eukaryota</taxon>
        <taxon>Metazoa</taxon>
        <taxon>Ecdysozoa</taxon>
        <taxon>Arthropoda</taxon>
        <taxon>Hexapoda</taxon>
        <taxon>Insecta</taxon>
        <taxon>Pterygota</taxon>
        <taxon>Neoptera</taxon>
        <taxon>Endopterygota</taxon>
        <taxon>Hymenoptera</taxon>
        <taxon>Apocrita</taxon>
        <taxon>Aculeata</taxon>
        <taxon>Formicoidea</taxon>
        <taxon>Formicidae</taxon>
        <taxon>Myrmicinae</taxon>
        <taxon>Atta</taxon>
    </lineage>
</organism>
<evidence type="ECO:0000313" key="2">
    <source>
        <dbReference type="Proteomes" id="UP000078540"/>
    </source>
</evidence>
<evidence type="ECO:0000313" key="1">
    <source>
        <dbReference type="EMBL" id="KYM92961.1"/>
    </source>
</evidence>
<reference evidence="1 2" key="1">
    <citation type="submission" date="2015-09" db="EMBL/GenBank/DDBJ databases">
        <title>Atta colombica WGS genome.</title>
        <authorList>
            <person name="Nygaard S."/>
            <person name="Hu H."/>
            <person name="Boomsma J."/>
            <person name="Zhang G."/>
        </authorList>
    </citation>
    <scope>NUCLEOTIDE SEQUENCE [LARGE SCALE GENOMIC DNA]</scope>
    <source>
        <strain evidence="1">Treedump-2</strain>
        <tissue evidence="1">Whole body</tissue>
    </source>
</reference>
<dbReference type="AlphaFoldDB" id="A0A195BYE8"/>
<keyword evidence="2" id="KW-1185">Reference proteome</keyword>
<gene>
    <name evidence="1" type="ORF">ALC53_00500</name>
</gene>
<sequence length="154" mass="17539">MPEKQRYSLMRIRERAAATVLRVHVSLQRDGDIPLQAHTDLDKKYFAKYEVPLSSRLPIVYINDIGKTGSFKEKGNTRVTYGFVMQIAFTVDDNGDRDKIRSNTSCRQLASGELDGVHIQFSRPVHSSALHQVAPVTQYPNGVCRRHVWRPTVD</sequence>
<dbReference type="EMBL" id="KQ976396">
    <property type="protein sequence ID" value="KYM92961.1"/>
    <property type="molecule type" value="Genomic_DNA"/>
</dbReference>
<accession>A0A195BYE8</accession>